<evidence type="ECO:0000256" key="1">
    <source>
        <dbReference type="SAM" id="SignalP"/>
    </source>
</evidence>
<accession>A0A6H9Z8V7</accession>
<comment type="caution">
    <text evidence="2">The sequence shown here is derived from an EMBL/GenBank/DDBJ whole genome shotgun (WGS) entry which is preliminary data.</text>
</comment>
<feature type="signal peptide" evidence="1">
    <location>
        <begin position="1"/>
        <end position="24"/>
    </location>
</feature>
<protein>
    <recommendedName>
        <fullName evidence="4">Secreted protein</fullName>
    </recommendedName>
</protein>
<evidence type="ECO:0000313" key="3">
    <source>
        <dbReference type="Proteomes" id="UP000468735"/>
    </source>
</evidence>
<sequence length="574" mass="60856">MTKKKTLALTATAVAAVTAGAVGAAVLSGPDQVSAGRAAGHAAAADRAAAQASTQTPQSLRDRYPHGLRHDAVTKGVQRPAKARRLSAQAGVQVTLDVLDRHGKPAASQTLVEFYPLTGDDPFYTDLQNGHAEGELPAGQYAVLTRVATAEQDGTTSSALVYRPKVAITKAAKLVLDAREAKPIAATVDRADARLLSGEVRVVQKIAGRPVVTSSMMELKDAYITPTGSTPGLALDLQAVFTRKGAETGSPYVYNIVNRQAGGVPQKPGLHVRTKDLAAVRTAYGTEGRPVCVGGHASPLWTEGGIRIGFYTGVGAGPIARTEYYSPGITWDIDWMNTTPDCGFEFDTTEVWRSEERFPKAGSYQRRLTPAPFGPRNGVVIWNENEGGEPALAIGTHSTGAGTSVMAPYPGATGTSVLREASGKIVYTYDQPGAAWNWPVPKPGKYSLTVDEERAAPFSPLAVRQHVVWHFAVRDDKVIKLPSLTYRTPLDAQSRAKAGARQQVTMTTARTGTAAPKLWASSDDGKTWKAVTVTRNGNAWVATLTNPKVGFVSLRAAVAGVIDQTVIRAYAVHG</sequence>
<gene>
    <name evidence="2" type="ORF">F8566_11160</name>
</gene>
<organism evidence="2 3">
    <name type="scientific">Actinomadura rudentiformis</name>
    <dbReference type="NCBI Taxonomy" id="359158"/>
    <lineage>
        <taxon>Bacteria</taxon>
        <taxon>Bacillati</taxon>
        <taxon>Actinomycetota</taxon>
        <taxon>Actinomycetes</taxon>
        <taxon>Streptosporangiales</taxon>
        <taxon>Thermomonosporaceae</taxon>
        <taxon>Actinomadura</taxon>
    </lineage>
</organism>
<name>A0A6H9Z8V7_9ACTN</name>
<evidence type="ECO:0008006" key="4">
    <source>
        <dbReference type="Google" id="ProtNLM"/>
    </source>
</evidence>
<evidence type="ECO:0000313" key="2">
    <source>
        <dbReference type="EMBL" id="KAB2350326.1"/>
    </source>
</evidence>
<proteinExistence type="predicted"/>
<keyword evidence="1" id="KW-0732">Signal</keyword>
<feature type="chain" id="PRO_5026082353" description="Secreted protein" evidence="1">
    <location>
        <begin position="25"/>
        <end position="574"/>
    </location>
</feature>
<dbReference type="RefSeq" id="WP_151560074.1">
    <property type="nucleotide sequence ID" value="NZ_WBMT01000004.1"/>
</dbReference>
<reference evidence="2 3" key="1">
    <citation type="submission" date="2019-09" db="EMBL/GenBank/DDBJ databases">
        <title>Actinomadura physcomitrii sp. nov., a novel actinomycete isolated from moss [Physcomitrium sphaericum (Ludw) Fuernr].</title>
        <authorList>
            <person name="Zhuang X."/>
            <person name="Liu C."/>
        </authorList>
    </citation>
    <scope>NUCLEOTIDE SEQUENCE [LARGE SCALE GENOMIC DNA]</scope>
    <source>
        <strain evidence="2 3">HMC1</strain>
    </source>
</reference>
<dbReference type="OrthoDB" id="614750at2"/>
<dbReference type="Proteomes" id="UP000468735">
    <property type="component" value="Unassembled WGS sequence"/>
</dbReference>
<dbReference type="AlphaFoldDB" id="A0A6H9Z8V7"/>
<dbReference type="EMBL" id="WBMT01000004">
    <property type="protein sequence ID" value="KAB2350326.1"/>
    <property type="molecule type" value="Genomic_DNA"/>
</dbReference>
<keyword evidence="3" id="KW-1185">Reference proteome</keyword>